<accession>C0CGV4</accession>
<feature type="domain" description="YknX-like beta-barrel" evidence="5">
    <location>
        <begin position="234"/>
        <end position="323"/>
    </location>
</feature>
<dbReference type="GO" id="GO:0015562">
    <property type="term" value="F:efflux transmembrane transporter activity"/>
    <property type="evidence" value="ECO:0007669"/>
    <property type="project" value="TreeGrafter"/>
</dbReference>
<protein>
    <submittedName>
        <fullName evidence="6">Uncharacterized protein</fullName>
    </submittedName>
</protein>
<dbReference type="Pfam" id="PF25984">
    <property type="entry name" value="BSH_YknX"/>
    <property type="match status" value="1"/>
</dbReference>
<dbReference type="PANTHER" id="PTHR30469:SF15">
    <property type="entry name" value="HLYD FAMILY OF SECRETION PROTEINS"/>
    <property type="match status" value="1"/>
</dbReference>
<dbReference type="HOGENOM" id="CLU_032046_0_0_9"/>
<feature type="transmembrane region" description="Helical" evidence="3">
    <location>
        <begin position="7"/>
        <end position="28"/>
    </location>
</feature>
<feature type="region of interest" description="Disordered" evidence="2">
    <location>
        <begin position="407"/>
        <end position="506"/>
    </location>
</feature>
<evidence type="ECO:0000256" key="3">
    <source>
        <dbReference type="SAM" id="Phobius"/>
    </source>
</evidence>
<keyword evidence="1" id="KW-0175">Coiled coil</keyword>
<organism evidence="6 7">
    <name type="scientific">Blautia hydrogenotrophica (strain DSM 10507 / JCM 14656 / S5a33)</name>
    <name type="common">Ruminococcus hydrogenotrophicus</name>
    <dbReference type="NCBI Taxonomy" id="476272"/>
    <lineage>
        <taxon>Bacteria</taxon>
        <taxon>Bacillati</taxon>
        <taxon>Bacillota</taxon>
        <taxon>Clostridia</taxon>
        <taxon>Lachnospirales</taxon>
        <taxon>Lachnospiraceae</taxon>
        <taxon>Blautia</taxon>
    </lineage>
</organism>
<dbReference type="PANTHER" id="PTHR30469">
    <property type="entry name" value="MULTIDRUG RESISTANCE PROTEIN MDTA"/>
    <property type="match status" value="1"/>
</dbReference>
<dbReference type="Gene3D" id="2.40.50.100">
    <property type="match status" value="1"/>
</dbReference>
<evidence type="ECO:0000259" key="5">
    <source>
        <dbReference type="Pfam" id="PF25990"/>
    </source>
</evidence>
<dbReference type="InterPro" id="IPR058636">
    <property type="entry name" value="Beta-barrel_YknX"/>
</dbReference>
<dbReference type="Gene3D" id="2.40.420.20">
    <property type="match status" value="1"/>
</dbReference>
<dbReference type="GO" id="GO:1990281">
    <property type="term" value="C:efflux pump complex"/>
    <property type="evidence" value="ECO:0007669"/>
    <property type="project" value="TreeGrafter"/>
</dbReference>
<keyword evidence="3" id="KW-1133">Transmembrane helix</keyword>
<evidence type="ECO:0000256" key="2">
    <source>
        <dbReference type="SAM" id="MobiDB-lite"/>
    </source>
</evidence>
<dbReference type="Proteomes" id="UP000003100">
    <property type="component" value="Unassembled WGS sequence"/>
</dbReference>
<sequence>MNRKRIAAVGGIAAAVCLVVGAGIFFWMRSERSSDKAEVYVSTVSSLTETASGAENRYAGVVEPQKTVKIKLESKRKVKDVKVSEGQSVKTGDVLFEYDMSSNEDDLAEAQLDLERLQNEALSLKEQMETYEKEKQEAQEEESQLSYTIQIQTAKMDLKKNEYNQKSKQAEIEKLQRESTQTKVTSEIDGIIKKIDSSQIGDGTGEASEMEDGSVDGTSDSQAFITILSTGSYRVKGTVNEQNVQSIVQGAPVIIRSRVDEEQTWKGVMGSVDMKNPVKNDSAMMVDTMDGNDTSQTASSSYPFYVEMDSSEGLMLGQHVYIEMDYGQTDARDGLWLDEYYIVDPEGAPYVWAADEDDRLEKRSVTLGGYDEELGKYEIKKGLSKKDCIAFPTDDLKEGMLTAINDEAQIPTDSGQGQQEGSRSEPEILEEDVQSSPQEDVIEENVIEEDVGMDEVIEESAGNEVIEEDAGVDADINDDYDSGDSGEELQEGQILEEVDGPPTEGE</sequence>
<dbReference type="PATRIC" id="fig|476272.21.peg.3073"/>
<dbReference type="Gene3D" id="1.10.287.470">
    <property type="entry name" value="Helix hairpin bin"/>
    <property type="match status" value="1"/>
</dbReference>
<proteinExistence type="predicted"/>
<dbReference type="AlphaFoldDB" id="C0CGV4"/>
<feature type="coiled-coil region" evidence="1">
    <location>
        <begin position="100"/>
        <end position="178"/>
    </location>
</feature>
<feature type="compositionally biased region" description="Acidic residues" evidence="2">
    <location>
        <begin position="465"/>
        <end position="506"/>
    </location>
</feature>
<gene>
    <name evidence="6" type="ORF">RUMHYD_00067</name>
</gene>
<comment type="caution">
    <text evidence="6">The sequence shown here is derived from an EMBL/GenBank/DDBJ whole genome shotgun (WGS) entry which is preliminary data.</text>
</comment>
<dbReference type="eggNOG" id="COG0845">
    <property type="taxonomic scope" value="Bacteria"/>
</dbReference>
<dbReference type="Gene3D" id="2.40.30.170">
    <property type="match status" value="1"/>
</dbReference>
<feature type="region of interest" description="Disordered" evidence="2">
    <location>
        <begin position="199"/>
        <end position="218"/>
    </location>
</feature>
<dbReference type="Pfam" id="PF25990">
    <property type="entry name" value="Beta-barrel_YknX"/>
    <property type="match status" value="1"/>
</dbReference>
<feature type="compositionally biased region" description="Polar residues" evidence="2">
    <location>
        <begin position="411"/>
        <end position="421"/>
    </location>
</feature>
<keyword evidence="3" id="KW-0472">Membrane</keyword>
<dbReference type="EMBL" id="ACBZ01000002">
    <property type="protein sequence ID" value="EEG51010.1"/>
    <property type="molecule type" value="Genomic_DNA"/>
</dbReference>
<dbReference type="RefSeq" id="WP_005944677.1">
    <property type="nucleotide sequence ID" value="NZ_CP136423.1"/>
</dbReference>
<dbReference type="GeneID" id="86821237"/>
<keyword evidence="7" id="KW-1185">Reference proteome</keyword>
<evidence type="ECO:0000256" key="1">
    <source>
        <dbReference type="SAM" id="Coils"/>
    </source>
</evidence>
<reference evidence="6 7" key="2">
    <citation type="submission" date="2009-02" db="EMBL/GenBank/DDBJ databases">
        <title>Draft genome sequence of Blautia hydrogenotrophica DSM 10507 (Ruminococcus hydrogenotrophicus DSM 10507).</title>
        <authorList>
            <person name="Sudarsanam P."/>
            <person name="Ley R."/>
            <person name="Guruge J."/>
            <person name="Turnbaugh P.J."/>
            <person name="Mahowald M."/>
            <person name="Liep D."/>
            <person name="Gordon J."/>
        </authorList>
    </citation>
    <scope>NUCLEOTIDE SEQUENCE [LARGE SCALE GENOMIC DNA]</scope>
    <source>
        <strain evidence="7">DSM 10507 / JCM 14656 / S5a33</strain>
    </source>
</reference>
<name>C0CGV4_BLAHS</name>
<evidence type="ECO:0000313" key="6">
    <source>
        <dbReference type="EMBL" id="EEG51010.1"/>
    </source>
</evidence>
<evidence type="ECO:0000259" key="4">
    <source>
        <dbReference type="Pfam" id="PF25984"/>
    </source>
</evidence>
<evidence type="ECO:0000313" key="7">
    <source>
        <dbReference type="Proteomes" id="UP000003100"/>
    </source>
</evidence>
<feature type="domain" description="YknX-like barrel-sandwich hybrid" evidence="4">
    <location>
        <begin position="75"/>
        <end position="204"/>
    </location>
</feature>
<keyword evidence="3" id="KW-0812">Transmembrane</keyword>
<reference evidence="6 7" key="1">
    <citation type="submission" date="2009-01" db="EMBL/GenBank/DDBJ databases">
        <authorList>
            <person name="Fulton L."/>
            <person name="Clifton S."/>
            <person name="Fulton B."/>
            <person name="Xu J."/>
            <person name="Minx P."/>
            <person name="Pepin K.H."/>
            <person name="Johnson M."/>
            <person name="Bhonagiri V."/>
            <person name="Nash W.E."/>
            <person name="Mardis E.R."/>
            <person name="Wilson R.K."/>
        </authorList>
    </citation>
    <scope>NUCLEOTIDE SEQUENCE [LARGE SCALE GENOMIC DNA]</scope>
    <source>
        <strain evidence="7">DSM 10507 / JCM 14656 / S5a33</strain>
    </source>
</reference>
<feature type="compositionally biased region" description="Acidic residues" evidence="2">
    <location>
        <begin position="440"/>
        <end position="458"/>
    </location>
</feature>
<dbReference type="InterPro" id="IPR058639">
    <property type="entry name" value="BSH_YknX-like"/>
</dbReference>
<dbReference type="SUPFAM" id="SSF111369">
    <property type="entry name" value="HlyD-like secretion proteins"/>
    <property type="match status" value="1"/>
</dbReference>